<protein>
    <submittedName>
        <fullName evidence="2">Uncharacterized protein</fullName>
    </submittedName>
</protein>
<sequence>MATQKKTAPQGRAVDIRSEAGDHAPFHFEASDTLERRVDLLVIQANLKANRDIIQQIRDQLNDLLQNLDGSRAPYYGADCETVDANGGIIHELDEVTLDSSRSLGDVKIILELIQKRITG</sequence>
<feature type="region of interest" description="Disordered" evidence="1">
    <location>
        <begin position="1"/>
        <end position="20"/>
    </location>
</feature>
<gene>
    <name evidence="2" type="ORF">CPT_MyoSmar_090</name>
</gene>
<keyword evidence="3" id="KW-1185">Reference proteome</keyword>
<evidence type="ECO:0000256" key="1">
    <source>
        <dbReference type="SAM" id="MobiDB-lite"/>
    </source>
</evidence>
<organism evidence="2 3">
    <name type="scientific">Serratia phage MyoSmar</name>
    <dbReference type="NCBI Taxonomy" id="2596673"/>
    <lineage>
        <taxon>Viruses</taxon>
        <taxon>Duplodnaviria</taxon>
        <taxon>Heunggongvirae</taxon>
        <taxon>Uroviricota</taxon>
        <taxon>Caudoviricetes</taxon>
        <taxon>Lindbergviridae</taxon>
        <taxon>Myosmarvirus</taxon>
        <taxon>Myosmarvirus myosmar</taxon>
    </lineage>
</organism>
<dbReference type="EMBL" id="MN062189">
    <property type="protein sequence ID" value="QEG09539.1"/>
    <property type="molecule type" value="Genomic_DNA"/>
</dbReference>
<evidence type="ECO:0000313" key="2">
    <source>
        <dbReference type="EMBL" id="QEG09539.1"/>
    </source>
</evidence>
<proteinExistence type="predicted"/>
<dbReference type="Proteomes" id="UP000322680">
    <property type="component" value="Segment"/>
</dbReference>
<accession>A0A5B9N7H9</accession>
<evidence type="ECO:0000313" key="3">
    <source>
        <dbReference type="Proteomes" id="UP000322680"/>
    </source>
</evidence>
<reference evidence="3" key="1">
    <citation type="submission" date="2019-06" db="EMBL/GenBank/DDBJ databases">
        <title>Complete Genome Sequence of Serratia marcescens Myophage MyoSmar.</title>
        <authorList>
            <person name="Cooper S."/>
            <person name="Nguyen Q."/>
            <person name="Newkirk H."/>
            <person name="Liu M."/>
            <person name="Cahill J."/>
            <person name="Ramsey J."/>
        </authorList>
    </citation>
    <scope>NUCLEOTIDE SEQUENCE [LARGE SCALE GENOMIC DNA]</scope>
</reference>
<name>A0A5B9N7H9_9CAUD</name>